<dbReference type="KEGG" id="ahe:Arch_1290"/>
<dbReference type="InterPro" id="IPR006047">
    <property type="entry name" value="GH13_cat_dom"/>
</dbReference>
<dbReference type="eggNOG" id="COG0366">
    <property type="taxonomic scope" value="Bacteria"/>
</dbReference>
<dbReference type="PANTHER" id="PTHR10357:SF209">
    <property type="entry name" value="PERIPLASMIC ALPHA-AMYLASE"/>
    <property type="match status" value="1"/>
</dbReference>
<name>D7BK15_ARCHD</name>
<dbReference type="GO" id="GO:0005975">
    <property type="term" value="P:carbohydrate metabolic process"/>
    <property type="evidence" value="ECO:0007669"/>
    <property type="project" value="InterPro"/>
</dbReference>
<proteinExistence type="predicted"/>
<organism evidence="3 4">
    <name type="scientific">Arcanobacterium haemolyticum (strain ATCC 9345 / DSM 20595 / CCM 5947 / CCUG 17215 / LMG 16163 / NBRC 15585 / NCTC 8452 / 11018)</name>
    <dbReference type="NCBI Taxonomy" id="644284"/>
    <lineage>
        <taxon>Bacteria</taxon>
        <taxon>Bacillati</taxon>
        <taxon>Actinomycetota</taxon>
        <taxon>Actinomycetes</taxon>
        <taxon>Actinomycetales</taxon>
        <taxon>Actinomycetaceae</taxon>
        <taxon>Arcanobacterium</taxon>
    </lineage>
</organism>
<dbReference type="AlphaFoldDB" id="D7BK15"/>
<reference evidence="3 4" key="1">
    <citation type="journal article" date="2010" name="Stand. Genomic Sci.">
        <title>Complete genome sequence of Arcanobacterium haemolyticum type strain (11018).</title>
        <authorList>
            <person name="Yasawong M."/>
            <person name="Teshima H."/>
            <person name="Lapidus A."/>
            <person name="Nolan M."/>
            <person name="Lucas S."/>
            <person name="Glavina Del Rio T."/>
            <person name="Tice H."/>
            <person name="Cheng J."/>
            <person name="Bruce D."/>
            <person name="Detter C."/>
            <person name="Tapia R."/>
            <person name="Han C."/>
            <person name="Goodwin L."/>
            <person name="Pitluck S."/>
            <person name="Liolios K."/>
            <person name="Ivanova N."/>
            <person name="Mavromatis K."/>
            <person name="Mikhailova N."/>
            <person name="Pati A."/>
            <person name="Chen A."/>
            <person name="Palaniappan K."/>
            <person name="Land M."/>
            <person name="Hauser L."/>
            <person name="Chang Y."/>
            <person name="Jeffries C."/>
            <person name="Rohde M."/>
            <person name="Sikorski J."/>
            <person name="Pukall R."/>
            <person name="Goker M."/>
            <person name="Woyke T."/>
            <person name="Bristow J."/>
            <person name="Eisen J."/>
            <person name="Markowitz V."/>
            <person name="Hugenholtz P."/>
            <person name="Kyrpides N."/>
            <person name="Klenk H."/>
        </authorList>
    </citation>
    <scope>NUCLEOTIDE SEQUENCE [LARGE SCALE GENOMIC DNA]</scope>
    <source>
        <strain evidence="4">ATCC 9345 / DSM 20595 / CCUG 17215 / LMG 16163 / NBRC 15585 / NCTC 8452 / 11018</strain>
    </source>
</reference>
<dbReference type="InterPro" id="IPR013780">
    <property type="entry name" value="Glyco_hydro_b"/>
</dbReference>
<sequence>MVRRRRVAVGISACVALVGAGLAGCSNGQPAGYTHYDAGSHTIKVQGMEYPLELPGKADLKVDGTQVLPSDLGVDAAIRGSDESREGIYRSDSGDEQFYFLMTDRFANGDSSNDAGGLGGDRLASGFDPTNDGFYLGGDIKGVIDHLDYIKGLGTTAIWITPPLKNKPVQGSSGSESAGYHGYWITDFTDIDPHFGTKADFTALVKAAHERGMKVYMDVITNHTADVISPKDGNQSYVPTTIKPYKDKKGNTINLFEVAGKKDFPAIDPESFPHPPMAGKEKKVPDWLNDLNLYHNRGDSTFNGESVTMGDFFGLDDLMTEDPRVVRGMEEIYQAWIGTGIDGFRIDTVKHVNMEFWKHWTQAMKRTANKDFFMFGEALEYDTSALSKYVRETDMDAVLDFPFQKAVVAYVNGGNAQGLADLFAQDSRYVTEKSTPLDLPTFLGNHDIGRIGSMLKGNKVAASVFAHGLMFTMRGQPVVYYGDEQGFTGKGGDKDARQPLFATQVPGYQQQELLDGSAFGAGEHMNTDAPLYQAIAKLSKYRKEYPALSNGSQIELLNKGNVYAFSRVDPDENTEYVVVANSATEPIKETIPVLTTTSDWSLVLEVADGQVAVPSNVAKPQATSKAGNTELTIDVPAQGIKVFKANRKLERGQGITGLSGVKTGDSFIELTADTQDHRYANTTFWYRIIGSGKWMPLGSEAGPDPRIFHDVSGFKRGTLIEYRAITDGGRGASFTYLVGGPDPQPRP</sequence>
<dbReference type="RefSeq" id="WP_013170487.1">
    <property type="nucleotide sequence ID" value="NC_014218.1"/>
</dbReference>
<dbReference type="Pfam" id="PF00128">
    <property type="entry name" value="Alpha-amylase"/>
    <property type="match status" value="1"/>
</dbReference>
<dbReference type="STRING" id="644284.Arch_1290"/>
<evidence type="ECO:0000259" key="2">
    <source>
        <dbReference type="SMART" id="SM00642"/>
    </source>
</evidence>
<dbReference type="HOGENOM" id="CLU_006462_7_0_11"/>
<dbReference type="InterPro" id="IPR017853">
    <property type="entry name" value="GH"/>
</dbReference>
<dbReference type="OrthoDB" id="9805159at2"/>
<feature type="chain" id="PRO_5038542868" evidence="1">
    <location>
        <begin position="24"/>
        <end position="747"/>
    </location>
</feature>
<dbReference type="EMBL" id="CP002045">
    <property type="protein sequence ID" value="ADH92995.1"/>
    <property type="molecule type" value="Genomic_DNA"/>
</dbReference>
<dbReference type="Proteomes" id="UP000000376">
    <property type="component" value="Chromosome"/>
</dbReference>
<evidence type="ECO:0000313" key="3">
    <source>
        <dbReference type="EMBL" id="ADH92995.1"/>
    </source>
</evidence>
<accession>D7BK15</accession>
<dbReference type="CAZy" id="GH13">
    <property type="family name" value="Glycoside Hydrolase Family 13"/>
</dbReference>
<dbReference type="CDD" id="cd11339">
    <property type="entry name" value="AmyAc_bac_CMD_like_2"/>
    <property type="match status" value="1"/>
</dbReference>
<evidence type="ECO:0000313" key="4">
    <source>
        <dbReference type="Proteomes" id="UP000000376"/>
    </source>
</evidence>
<dbReference type="PROSITE" id="PS51257">
    <property type="entry name" value="PROKAR_LIPOPROTEIN"/>
    <property type="match status" value="1"/>
</dbReference>
<feature type="signal peptide" evidence="1">
    <location>
        <begin position="1"/>
        <end position="23"/>
    </location>
</feature>
<dbReference type="Gene3D" id="2.60.40.1180">
    <property type="entry name" value="Golgi alpha-mannosidase II"/>
    <property type="match status" value="1"/>
</dbReference>
<evidence type="ECO:0000256" key="1">
    <source>
        <dbReference type="SAM" id="SignalP"/>
    </source>
</evidence>
<dbReference type="PANTHER" id="PTHR10357">
    <property type="entry name" value="ALPHA-AMYLASE FAMILY MEMBER"/>
    <property type="match status" value="1"/>
</dbReference>
<gene>
    <name evidence="3" type="ordered locus">Arch_1290</name>
</gene>
<dbReference type="SUPFAM" id="SSF51445">
    <property type="entry name" value="(Trans)glycosidases"/>
    <property type="match status" value="1"/>
</dbReference>
<dbReference type="Gene3D" id="3.20.20.80">
    <property type="entry name" value="Glycosidases"/>
    <property type="match status" value="1"/>
</dbReference>
<keyword evidence="4" id="KW-1185">Reference proteome</keyword>
<feature type="domain" description="Glycosyl hydrolase family 13 catalytic" evidence="2">
    <location>
        <begin position="100"/>
        <end position="542"/>
    </location>
</feature>
<dbReference type="SMART" id="SM00642">
    <property type="entry name" value="Aamy"/>
    <property type="match status" value="1"/>
</dbReference>
<protein>
    <submittedName>
        <fullName evidence="3">Alpha amylase catalytic region</fullName>
    </submittedName>
</protein>
<keyword evidence="1" id="KW-0732">Signal</keyword>